<protein>
    <recommendedName>
        <fullName evidence="4">Cbb3-type cytochrome oxidase component FixQ</fullName>
    </recommendedName>
</protein>
<organism evidence="2 3">
    <name type="scientific">Pedobacter insulae</name>
    <dbReference type="NCBI Taxonomy" id="414048"/>
    <lineage>
        <taxon>Bacteria</taxon>
        <taxon>Pseudomonadati</taxon>
        <taxon>Bacteroidota</taxon>
        <taxon>Sphingobacteriia</taxon>
        <taxon>Sphingobacteriales</taxon>
        <taxon>Sphingobacteriaceae</taxon>
        <taxon>Pedobacter</taxon>
    </lineage>
</organism>
<keyword evidence="3" id="KW-1185">Reference proteome</keyword>
<dbReference type="AlphaFoldDB" id="A0A1I3A1L9"/>
<dbReference type="OrthoDB" id="1495084at2"/>
<evidence type="ECO:0000256" key="1">
    <source>
        <dbReference type="SAM" id="Phobius"/>
    </source>
</evidence>
<evidence type="ECO:0000313" key="2">
    <source>
        <dbReference type="EMBL" id="SFH43776.1"/>
    </source>
</evidence>
<accession>A0A1I3A1L9</accession>
<dbReference type="RefSeq" id="WP_090997332.1">
    <property type="nucleotide sequence ID" value="NZ_FOPP01000012.1"/>
</dbReference>
<keyword evidence="1" id="KW-1133">Transmembrane helix</keyword>
<proteinExistence type="predicted"/>
<dbReference type="Proteomes" id="UP000199666">
    <property type="component" value="Unassembled WGS sequence"/>
</dbReference>
<name>A0A1I3A1L9_9SPHI</name>
<sequence length="60" mass="7031">MFKQIKDLAGGEFYLITSLLLFMVFFIIVAVYLFKLSKQHVSLMSNLPIDDQPLKEYEED</sequence>
<evidence type="ECO:0000313" key="3">
    <source>
        <dbReference type="Proteomes" id="UP000199666"/>
    </source>
</evidence>
<keyword evidence="1" id="KW-0812">Transmembrane</keyword>
<dbReference type="EMBL" id="FOPP01000012">
    <property type="protein sequence ID" value="SFH43776.1"/>
    <property type="molecule type" value="Genomic_DNA"/>
</dbReference>
<feature type="transmembrane region" description="Helical" evidence="1">
    <location>
        <begin position="13"/>
        <end position="34"/>
    </location>
</feature>
<keyword evidence="1" id="KW-0472">Membrane</keyword>
<evidence type="ECO:0008006" key="4">
    <source>
        <dbReference type="Google" id="ProtNLM"/>
    </source>
</evidence>
<dbReference type="STRING" id="414048.SAMN04489864_11288"/>
<reference evidence="2 3" key="1">
    <citation type="submission" date="2016-10" db="EMBL/GenBank/DDBJ databases">
        <authorList>
            <person name="de Groot N.N."/>
        </authorList>
    </citation>
    <scope>NUCLEOTIDE SEQUENCE [LARGE SCALE GENOMIC DNA]</scope>
    <source>
        <strain evidence="2 3">DSM 18684</strain>
    </source>
</reference>
<gene>
    <name evidence="2" type="ORF">SAMN04489864_11288</name>
</gene>